<dbReference type="Pfam" id="PF00296">
    <property type="entry name" value="Bac_luciferase"/>
    <property type="match status" value="1"/>
</dbReference>
<dbReference type="PANTHER" id="PTHR30137:SF6">
    <property type="entry name" value="LUCIFERASE-LIKE MONOOXYGENASE"/>
    <property type="match status" value="1"/>
</dbReference>
<dbReference type="InterPro" id="IPR050766">
    <property type="entry name" value="Bact_Lucif_Oxidored"/>
</dbReference>
<dbReference type="Gene3D" id="3.20.20.30">
    <property type="entry name" value="Luciferase-like domain"/>
    <property type="match status" value="1"/>
</dbReference>
<proteinExistence type="predicted"/>
<dbReference type="Proteomes" id="UP000466997">
    <property type="component" value="Chromosome"/>
</dbReference>
<dbReference type="InterPro" id="IPR011251">
    <property type="entry name" value="Luciferase-like_dom"/>
</dbReference>
<accession>A0A7I7JIA4</accession>
<dbReference type="GO" id="GO:0005829">
    <property type="term" value="C:cytosol"/>
    <property type="evidence" value="ECO:0007669"/>
    <property type="project" value="TreeGrafter"/>
</dbReference>
<dbReference type="SUPFAM" id="SSF51679">
    <property type="entry name" value="Bacterial luciferase-like"/>
    <property type="match status" value="1"/>
</dbReference>
<keyword evidence="3" id="KW-1185">Reference proteome</keyword>
<reference evidence="2 3" key="1">
    <citation type="journal article" date="2019" name="Emerg. Microbes Infect.">
        <title>Comprehensive subspecies identification of 175 nontuberculous mycobacteria species based on 7547 genomic profiles.</title>
        <authorList>
            <person name="Matsumoto Y."/>
            <person name="Kinjo T."/>
            <person name="Motooka D."/>
            <person name="Nabeya D."/>
            <person name="Jung N."/>
            <person name="Uechi K."/>
            <person name="Horii T."/>
            <person name="Iida T."/>
            <person name="Fujita J."/>
            <person name="Nakamura S."/>
        </authorList>
    </citation>
    <scope>NUCLEOTIDE SEQUENCE [LARGE SCALE GENOMIC DNA]</scope>
    <source>
        <strain evidence="2 3">JCM 6391</strain>
    </source>
</reference>
<evidence type="ECO:0000259" key="1">
    <source>
        <dbReference type="Pfam" id="PF00296"/>
    </source>
</evidence>
<evidence type="ECO:0000313" key="3">
    <source>
        <dbReference type="Proteomes" id="UP000466997"/>
    </source>
</evidence>
<gene>
    <name evidence="2" type="ORF">MNVM_07460</name>
</gene>
<sequence>MFTLRFDMRAPASGAPRNELYAAAVEMCAWAETRGAIAAVLSEHHGTEDGHLPSPPLLAAAIAARTETLTIMLAAVILPFWDPVRLAEDISVLDIISNGRVAYAFGIGHRAEEYQHFGIDSRARGRVADEKLALLLQLLRGEPVQHQGRRIHVTPACLRAPHIMVAGASRAAARRAARHGLGLLAQANPPGLKDFYEEQCRAHGREPGACQFPDADAPTTVFVTDDVDRAWDELGPYLLHDAMTAAAYRHGDATIASISRATSVAELRETSGPYRIVTADDAVAQLRAGRSLPLLPLCGGLPPALAWPYLEHAAAAVARGNEGTLNEEVKPPIW</sequence>
<dbReference type="KEGG" id="mnm:MNVM_07460"/>
<dbReference type="PANTHER" id="PTHR30137">
    <property type="entry name" value="LUCIFERASE-LIKE MONOOXYGENASE"/>
    <property type="match status" value="1"/>
</dbReference>
<dbReference type="InterPro" id="IPR036661">
    <property type="entry name" value="Luciferase-like_sf"/>
</dbReference>
<evidence type="ECO:0000313" key="2">
    <source>
        <dbReference type="EMBL" id="BBX11665.1"/>
    </source>
</evidence>
<feature type="domain" description="Luciferase-like" evidence="1">
    <location>
        <begin position="19"/>
        <end position="258"/>
    </location>
</feature>
<protein>
    <recommendedName>
        <fullName evidence="1">Luciferase-like domain-containing protein</fullName>
    </recommendedName>
</protein>
<name>A0A7I7JIA4_9MYCO</name>
<dbReference type="AlphaFoldDB" id="A0A7I7JIA4"/>
<dbReference type="GO" id="GO:0016705">
    <property type="term" value="F:oxidoreductase activity, acting on paired donors, with incorporation or reduction of molecular oxygen"/>
    <property type="evidence" value="ECO:0007669"/>
    <property type="project" value="InterPro"/>
</dbReference>
<dbReference type="EMBL" id="AP022562">
    <property type="protein sequence ID" value="BBX11665.1"/>
    <property type="molecule type" value="Genomic_DNA"/>
</dbReference>
<organism evidence="2 3">
    <name type="scientific">Mycobacterium novum</name>
    <dbReference type="NCBI Taxonomy" id="2492438"/>
    <lineage>
        <taxon>Bacteria</taxon>
        <taxon>Bacillati</taxon>
        <taxon>Actinomycetota</taxon>
        <taxon>Actinomycetes</taxon>
        <taxon>Mycobacteriales</taxon>
        <taxon>Mycobacteriaceae</taxon>
        <taxon>Mycobacterium</taxon>
    </lineage>
</organism>
<dbReference type="RefSeq" id="WP_193465786.1">
    <property type="nucleotide sequence ID" value="NZ_AP022562.1"/>
</dbReference>